<comment type="subcellular location">
    <subcellularLocation>
        <location evidence="1">Cell inner membrane</location>
        <topology evidence="1">Peripheral membrane protein</topology>
    </subcellularLocation>
</comment>
<dbReference type="InterPro" id="IPR015853">
    <property type="entry name" value="ABC_transpr_FbpC"/>
</dbReference>
<dbReference type="AlphaFoldDB" id="A0A5B8LXS1"/>
<accession>A0A5B8LXS1</accession>
<keyword evidence="11" id="KW-1185">Reference proteome</keyword>
<dbReference type="InterPro" id="IPR047641">
    <property type="entry name" value="ABC_transpr_MalK/UgpC-like"/>
</dbReference>
<evidence type="ECO:0000256" key="2">
    <source>
        <dbReference type="ARBA" id="ARBA00005417"/>
    </source>
</evidence>
<dbReference type="OrthoDB" id="7817850at2"/>
<dbReference type="Pfam" id="PF00005">
    <property type="entry name" value="ABC_tran"/>
    <property type="match status" value="1"/>
</dbReference>
<keyword evidence="8" id="KW-0472">Membrane</keyword>
<dbReference type="GO" id="GO:0055052">
    <property type="term" value="C:ATP-binding cassette (ABC) transporter complex, substrate-binding subunit-containing"/>
    <property type="evidence" value="ECO:0007669"/>
    <property type="project" value="TreeGrafter"/>
</dbReference>
<dbReference type="PROSITE" id="PS50893">
    <property type="entry name" value="ABC_TRANSPORTER_2"/>
    <property type="match status" value="1"/>
</dbReference>
<dbReference type="PANTHER" id="PTHR43875">
    <property type="entry name" value="MALTODEXTRIN IMPORT ATP-BINDING PROTEIN MSMX"/>
    <property type="match status" value="1"/>
</dbReference>
<feature type="domain" description="ABC transporter" evidence="9">
    <location>
        <begin position="12"/>
        <end position="248"/>
    </location>
</feature>
<dbReference type="SMART" id="SM00382">
    <property type="entry name" value="AAA"/>
    <property type="match status" value="1"/>
</dbReference>
<dbReference type="GO" id="GO:0005524">
    <property type="term" value="F:ATP binding"/>
    <property type="evidence" value="ECO:0007669"/>
    <property type="project" value="UniProtKB-KW"/>
</dbReference>
<evidence type="ECO:0000256" key="8">
    <source>
        <dbReference type="ARBA" id="ARBA00023136"/>
    </source>
</evidence>
<dbReference type="InterPro" id="IPR027417">
    <property type="entry name" value="P-loop_NTPase"/>
</dbReference>
<dbReference type="PANTHER" id="PTHR43875:SF15">
    <property type="entry name" value="TREHALOSE IMPORT ATP-BINDING PROTEIN SUGC"/>
    <property type="match status" value="1"/>
</dbReference>
<dbReference type="InterPro" id="IPR003593">
    <property type="entry name" value="AAA+_ATPase"/>
</dbReference>
<dbReference type="EMBL" id="CP042304">
    <property type="protein sequence ID" value="QDZ12609.1"/>
    <property type="molecule type" value="Genomic_DNA"/>
</dbReference>
<dbReference type="InterPro" id="IPR003439">
    <property type="entry name" value="ABC_transporter-like_ATP-bd"/>
</dbReference>
<keyword evidence="4" id="KW-1003">Cell membrane</keyword>
<evidence type="ECO:0000313" key="10">
    <source>
        <dbReference type="EMBL" id="QDZ12609.1"/>
    </source>
</evidence>
<evidence type="ECO:0000313" key="11">
    <source>
        <dbReference type="Proteomes" id="UP000315364"/>
    </source>
</evidence>
<sequence length="366" mass="39030">MNALNTTTADAIRITDLVKRFGTFTAVDHIDIAVPKGAFLVLVGPSGCGKSTLLRMLAGLDEPSAGEIAFLGQTVSSGTGGVLSDPRQRNAGLVFQSYALWPHMTVANNIAWPLKVAKWNKEMRDARVAEVLALLGIDELRDRYPAEISGGQQQRVAIARTIAPKPAILLFDEPLSNLDAKLRIEMRSELMRIHRATGATSVYVTHDQVEAMTMATHVAVLNNGRVEQFGAPIDLLRQPQTTFVATFLGTPPANLLPVEKRGDSLAFGDLPLADAALAPGLTTAQLLYRAQDIGVGVVEGRPSIAATFSEAAPIAGQTMVTAMVGDLRFTGLVDGYFQAAPGDAIQLSFLRDPDAIFTSGGERVAQ</sequence>
<dbReference type="GO" id="GO:0016887">
    <property type="term" value="F:ATP hydrolysis activity"/>
    <property type="evidence" value="ECO:0007669"/>
    <property type="project" value="InterPro"/>
</dbReference>
<evidence type="ECO:0000256" key="6">
    <source>
        <dbReference type="ARBA" id="ARBA00022840"/>
    </source>
</evidence>
<organism evidence="10 11">
    <name type="scientific">Devosia ginsengisoli</name>
    <dbReference type="NCBI Taxonomy" id="400770"/>
    <lineage>
        <taxon>Bacteria</taxon>
        <taxon>Pseudomonadati</taxon>
        <taxon>Pseudomonadota</taxon>
        <taxon>Alphaproteobacteria</taxon>
        <taxon>Hyphomicrobiales</taxon>
        <taxon>Devosiaceae</taxon>
        <taxon>Devosia</taxon>
    </lineage>
</organism>
<reference evidence="10 11" key="1">
    <citation type="submission" date="2019-07" db="EMBL/GenBank/DDBJ databases">
        <title>Full genome sequence of Devosia sp. Gsoil 520.</title>
        <authorList>
            <person name="Im W.-T."/>
        </authorList>
    </citation>
    <scope>NUCLEOTIDE SEQUENCE [LARGE SCALE GENOMIC DNA]</scope>
    <source>
        <strain evidence="10 11">Gsoil 520</strain>
    </source>
</reference>
<dbReference type="RefSeq" id="WP_146291785.1">
    <property type="nucleotide sequence ID" value="NZ_CP042304.1"/>
</dbReference>
<gene>
    <name evidence="10" type="ORF">FPZ08_18760</name>
</gene>
<dbReference type="InterPro" id="IPR017871">
    <property type="entry name" value="ABC_transporter-like_CS"/>
</dbReference>
<dbReference type="KEGG" id="dea:FPZ08_18760"/>
<dbReference type="Proteomes" id="UP000315364">
    <property type="component" value="Chromosome"/>
</dbReference>
<protein>
    <submittedName>
        <fullName evidence="10">ABC transporter ATP-binding protein</fullName>
    </submittedName>
</protein>
<evidence type="ECO:0000256" key="4">
    <source>
        <dbReference type="ARBA" id="ARBA00022475"/>
    </source>
</evidence>
<evidence type="ECO:0000256" key="3">
    <source>
        <dbReference type="ARBA" id="ARBA00022448"/>
    </source>
</evidence>
<keyword evidence="7" id="KW-1278">Translocase</keyword>
<name>A0A5B8LXS1_9HYPH</name>
<evidence type="ECO:0000256" key="1">
    <source>
        <dbReference type="ARBA" id="ARBA00004417"/>
    </source>
</evidence>
<dbReference type="GO" id="GO:0015408">
    <property type="term" value="F:ABC-type ferric iron transporter activity"/>
    <property type="evidence" value="ECO:0007669"/>
    <property type="project" value="InterPro"/>
</dbReference>
<evidence type="ECO:0000256" key="5">
    <source>
        <dbReference type="ARBA" id="ARBA00022741"/>
    </source>
</evidence>
<dbReference type="Gene3D" id="3.40.50.300">
    <property type="entry name" value="P-loop containing nucleotide triphosphate hydrolases"/>
    <property type="match status" value="1"/>
</dbReference>
<dbReference type="SUPFAM" id="SSF52540">
    <property type="entry name" value="P-loop containing nucleoside triphosphate hydrolases"/>
    <property type="match status" value="1"/>
</dbReference>
<keyword evidence="3" id="KW-0813">Transport</keyword>
<keyword evidence="5" id="KW-0547">Nucleotide-binding</keyword>
<evidence type="ECO:0000256" key="7">
    <source>
        <dbReference type="ARBA" id="ARBA00022967"/>
    </source>
</evidence>
<dbReference type="CDD" id="cd03259">
    <property type="entry name" value="ABC_Carb_Solutes_like"/>
    <property type="match status" value="1"/>
</dbReference>
<keyword evidence="6 10" id="KW-0067">ATP-binding</keyword>
<evidence type="ECO:0000259" key="9">
    <source>
        <dbReference type="PROSITE" id="PS50893"/>
    </source>
</evidence>
<dbReference type="FunFam" id="3.40.50.300:FF:000042">
    <property type="entry name" value="Maltose/maltodextrin ABC transporter, ATP-binding protein"/>
    <property type="match status" value="1"/>
</dbReference>
<dbReference type="Gene3D" id="2.40.50.100">
    <property type="match status" value="1"/>
</dbReference>
<dbReference type="PROSITE" id="PS00211">
    <property type="entry name" value="ABC_TRANSPORTER_1"/>
    <property type="match status" value="1"/>
</dbReference>
<comment type="similarity">
    <text evidence="2">Belongs to the ABC transporter superfamily.</text>
</comment>
<proteinExistence type="inferred from homology"/>